<keyword evidence="2" id="KW-1185">Reference proteome</keyword>
<name>A0A4R6YH54_9HYPH</name>
<organism evidence="1 2">
    <name type="scientific">Aquamicrobium defluvii</name>
    <dbReference type="NCBI Taxonomy" id="69279"/>
    <lineage>
        <taxon>Bacteria</taxon>
        <taxon>Pseudomonadati</taxon>
        <taxon>Pseudomonadota</taxon>
        <taxon>Alphaproteobacteria</taxon>
        <taxon>Hyphomicrobiales</taxon>
        <taxon>Phyllobacteriaceae</taxon>
        <taxon>Aquamicrobium</taxon>
    </lineage>
</organism>
<dbReference type="AlphaFoldDB" id="A0A4R6YH54"/>
<evidence type="ECO:0000313" key="2">
    <source>
        <dbReference type="Proteomes" id="UP000294958"/>
    </source>
</evidence>
<dbReference type="RefSeq" id="WP_133674953.1">
    <property type="nucleotide sequence ID" value="NZ_SNZF01000008.1"/>
</dbReference>
<gene>
    <name evidence="1" type="ORF">DES43_108140</name>
</gene>
<protein>
    <submittedName>
        <fullName evidence="1">Uncharacterized protein</fullName>
    </submittedName>
</protein>
<evidence type="ECO:0000313" key="1">
    <source>
        <dbReference type="EMBL" id="TDR35715.1"/>
    </source>
</evidence>
<dbReference type="Proteomes" id="UP000294958">
    <property type="component" value="Unassembled WGS sequence"/>
</dbReference>
<dbReference type="EMBL" id="SNZF01000008">
    <property type="protein sequence ID" value="TDR35715.1"/>
    <property type="molecule type" value="Genomic_DNA"/>
</dbReference>
<comment type="caution">
    <text evidence="1">The sequence shown here is derived from an EMBL/GenBank/DDBJ whole genome shotgun (WGS) entry which is preliminary data.</text>
</comment>
<reference evidence="1 2" key="1">
    <citation type="submission" date="2019-03" db="EMBL/GenBank/DDBJ databases">
        <title>Genomic Encyclopedia of Type Strains, Phase IV (KMG-IV): sequencing the most valuable type-strain genomes for metagenomic binning, comparative biology and taxonomic classification.</title>
        <authorList>
            <person name="Goeker M."/>
        </authorList>
    </citation>
    <scope>NUCLEOTIDE SEQUENCE [LARGE SCALE GENOMIC DNA]</scope>
    <source>
        <strain evidence="1 2">DSM 11603</strain>
    </source>
</reference>
<accession>A0A4R6YH54</accession>
<proteinExistence type="predicted"/>
<sequence>MSKVTYADEIRVANCECCGGVQIQLLREGELFALACPADLDSAVEISGELQAAVQVMGEGKPHVH</sequence>